<dbReference type="PATRIC" id="fig|585524.9.peg.1591"/>
<evidence type="ECO:0008006" key="4">
    <source>
        <dbReference type="Google" id="ProtNLM"/>
    </source>
</evidence>
<dbReference type="eggNOG" id="ENOG5030A3W">
    <property type="taxonomic scope" value="Bacteria"/>
</dbReference>
<protein>
    <recommendedName>
        <fullName evidence="4">Tropomyosin</fullName>
    </recommendedName>
</protein>
<dbReference type="AlphaFoldDB" id="D4YSK5"/>
<keyword evidence="3" id="KW-1185">Reference proteome</keyword>
<evidence type="ECO:0000313" key="3">
    <source>
        <dbReference type="Proteomes" id="UP000004069"/>
    </source>
</evidence>
<dbReference type="RefSeq" id="WP_006351636.1">
    <property type="nucleotide sequence ID" value="NZ_ADNY01000013.1"/>
</dbReference>
<dbReference type="EMBL" id="ADNY01000013">
    <property type="protein sequence ID" value="EFG56020.1"/>
    <property type="molecule type" value="Genomic_DNA"/>
</dbReference>
<name>D4YSK5_9LACO</name>
<sequence>MKHFGLGLIFGVSAGLVLSLFKDKNGDRLGKPLKENVAALKTDATALSHSIAKAKKASQELNASLPAAKKAIDGIATDVEDYQNHTANTISRMENTTQRIQNKFEDSEKDSKKD</sequence>
<comment type="caution">
    <text evidence="2">The sequence shown here is derived from an EMBL/GenBank/DDBJ whole genome shotgun (WGS) entry which is preliminary data.</text>
</comment>
<dbReference type="Proteomes" id="UP000004069">
    <property type="component" value="Unassembled WGS sequence"/>
</dbReference>
<dbReference type="OrthoDB" id="2323356at2"/>
<organism evidence="2 3">
    <name type="scientific">Lactobacillus amylolyticus DSM 11664</name>
    <dbReference type="NCBI Taxonomy" id="585524"/>
    <lineage>
        <taxon>Bacteria</taxon>
        <taxon>Bacillati</taxon>
        <taxon>Bacillota</taxon>
        <taxon>Bacilli</taxon>
        <taxon>Lactobacillales</taxon>
        <taxon>Lactobacillaceae</taxon>
        <taxon>Lactobacillus</taxon>
    </lineage>
</organism>
<proteinExistence type="predicted"/>
<reference evidence="2 3" key="1">
    <citation type="submission" date="2010-04" db="EMBL/GenBank/DDBJ databases">
        <authorList>
            <person name="Muzny D."/>
            <person name="Qin X."/>
            <person name="Deng J."/>
            <person name="Jiang H."/>
            <person name="Liu Y."/>
            <person name="Qu J."/>
            <person name="Song X.-Z."/>
            <person name="Zhang L."/>
            <person name="Thornton R."/>
            <person name="Coyle M."/>
            <person name="Francisco L."/>
            <person name="Jackson L."/>
            <person name="Javaid M."/>
            <person name="Korchina V."/>
            <person name="Kovar C."/>
            <person name="Mata R."/>
            <person name="Mathew T."/>
            <person name="Ngo R."/>
            <person name="Nguyen L."/>
            <person name="Nguyen N."/>
            <person name="Okwuonu G."/>
            <person name="Ongeri F."/>
            <person name="Pham C."/>
            <person name="Simmons D."/>
            <person name="Wilczek-Boney K."/>
            <person name="Hale W."/>
            <person name="Jakkamsetti A."/>
            <person name="Pham P."/>
            <person name="Ruth R."/>
            <person name="San Lucas F."/>
            <person name="Warren J."/>
            <person name="Zhang J."/>
            <person name="Zhao Z."/>
            <person name="Zhou C."/>
            <person name="Zhu D."/>
            <person name="Lee S."/>
            <person name="Bess C."/>
            <person name="Blankenburg K."/>
            <person name="Forbes L."/>
            <person name="Fu Q."/>
            <person name="Gubbala S."/>
            <person name="Hirani K."/>
            <person name="Jayaseelan J.C."/>
            <person name="Lara F."/>
            <person name="Munidasa M."/>
            <person name="Palculict T."/>
            <person name="Patil S."/>
            <person name="Pu L.-L."/>
            <person name="Saada N."/>
            <person name="Tang L."/>
            <person name="Weissenberger G."/>
            <person name="Zhu Y."/>
            <person name="Hemphill L."/>
            <person name="Shang Y."/>
            <person name="Youmans B."/>
            <person name="Ayvaz T."/>
            <person name="Ross M."/>
            <person name="Santibanez J."/>
            <person name="Aqrawi P."/>
            <person name="Gross S."/>
            <person name="Joshi V."/>
            <person name="Fowler G."/>
            <person name="Nazareth L."/>
            <person name="Reid J."/>
            <person name="Worley K."/>
            <person name="Petrosino J."/>
            <person name="Highlander S."/>
            <person name="Gibbs R."/>
        </authorList>
    </citation>
    <scope>NUCLEOTIDE SEQUENCE [LARGE SCALE GENOMIC DNA]</scope>
    <source>
        <strain evidence="2 3">DSM 11664</strain>
    </source>
</reference>
<accession>D4YSK5</accession>
<feature type="compositionally biased region" description="Polar residues" evidence="1">
    <location>
        <begin position="88"/>
        <end position="101"/>
    </location>
</feature>
<dbReference type="STRING" id="83683.B1745_02110"/>
<gene>
    <name evidence="2" type="ORF">HMPREF0493_0483</name>
</gene>
<feature type="region of interest" description="Disordered" evidence="1">
    <location>
        <begin position="88"/>
        <end position="114"/>
    </location>
</feature>
<feature type="compositionally biased region" description="Basic and acidic residues" evidence="1">
    <location>
        <begin position="102"/>
        <end position="114"/>
    </location>
</feature>
<evidence type="ECO:0000256" key="1">
    <source>
        <dbReference type="SAM" id="MobiDB-lite"/>
    </source>
</evidence>
<evidence type="ECO:0000313" key="2">
    <source>
        <dbReference type="EMBL" id="EFG56020.1"/>
    </source>
</evidence>